<dbReference type="Proteomes" id="UP001295684">
    <property type="component" value="Unassembled WGS sequence"/>
</dbReference>
<evidence type="ECO:0000313" key="2">
    <source>
        <dbReference type="Proteomes" id="UP001295684"/>
    </source>
</evidence>
<keyword evidence="2" id="KW-1185">Reference proteome</keyword>
<name>A0AAD2D5V9_EUPCR</name>
<accession>A0AAD2D5V9</accession>
<gene>
    <name evidence="1" type="ORF">ECRASSUSDP1_LOCUS23917</name>
</gene>
<evidence type="ECO:0000313" key="1">
    <source>
        <dbReference type="EMBL" id="CAI2382444.1"/>
    </source>
</evidence>
<protein>
    <submittedName>
        <fullName evidence="1">Uncharacterized protein</fullName>
    </submittedName>
</protein>
<sequence length="42" mass="4504">MSETRGPIIYLIKKGGSDGISPKFADKTNPGNALLNLLFRIG</sequence>
<organism evidence="1 2">
    <name type="scientific">Euplotes crassus</name>
    <dbReference type="NCBI Taxonomy" id="5936"/>
    <lineage>
        <taxon>Eukaryota</taxon>
        <taxon>Sar</taxon>
        <taxon>Alveolata</taxon>
        <taxon>Ciliophora</taxon>
        <taxon>Intramacronucleata</taxon>
        <taxon>Spirotrichea</taxon>
        <taxon>Hypotrichia</taxon>
        <taxon>Euplotida</taxon>
        <taxon>Euplotidae</taxon>
        <taxon>Moneuplotes</taxon>
    </lineage>
</organism>
<comment type="caution">
    <text evidence="1">The sequence shown here is derived from an EMBL/GenBank/DDBJ whole genome shotgun (WGS) entry which is preliminary data.</text>
</comment>
<dbReference type="AlphaFoldDB" id="A0AAD2D5V9"/>
<proteinExistence type="predicted"/>
<dbReference type="EMBL" id="CAMPGE010024622">
    <property type="protein sequence ID" value="CAI2382444.1"/>
    <property type="molecule type" value="Genomic_DNA"/>
</dbReference>
<reference evidence="1" key="1">
    <citation type="submission" date="2023-07" db="EMBL/GenBank/DDBJ databases">
        <authorList>
            <consortium name="AG Swart"/>
            <person name="Singh M."/>
            <person name="Singh A."/>
            <person name="Seah K."/>
            <person name="Emmerich C."/>
        </authorList>
    </citation>
    <scope>NUCLEOTIDE SEQUENCE</scope>
    <source>
        <strain evidence="1">DP1</strain>
    </source>
</reference>